<dbReference type="KEGG" id="cvt:B843_08765"/>
<dbReference type="Proteomes" id="UP000019222">
    <property type="component" value="Chromosome"/>
</dbReference>
<sequence length="315" mass="35125">MADDAHQRTHTPVFVDQRLVLRALEDLGFHYDVTKGTVEDRIELPWPNHDLLIRFEDDYARVLCIDATMAGRSDLSSVNALAKKIAEWNGQRVNPTAVLHIDDDGSIRLNFRSTLAIDRGATFEQLKSFIHITAEASSYAADAFSEAFPELTQPSTARDNAFDDVDSLIDAQEPTPVTLERTRAALDELGISKTQGDDIALLAWVNSILMGFFIESGPSLLIKGHWDPDLNPERDFMRCFLVCNEWNENHVSTKAFCTFDEEGLQIRVEFVCDAGAGLNDEQLVHNLSLAVHHILKCIDTLSIEVSGASAVDWPE</sequence>
<dbReference type="Pfam" id="PF10722">
    <property type="entry name" value="YbjN"/>
    <property type="match status" value="2"/>
</dbReference>
<evidence type="ECO:0008006" key="3">
    <source>
        <dbReference type="Google" id="ProtNLM"/>
    </source>
</evidence>
<dbReference type="EMBL" id="CP004353">
    <property type="protein sequence ID" value="AHI23138.1"/>
    <property type="molecule type" value="Genomic_DNA"/>
</dbReference>
<evidence type="ECO:0000313" key="1">
    <source>
        <dbReference type="EMBL" id="AHI23138.1"/>
    </source>
</evidence>
<evidence type="ECO:0000313" key="2">
    <source>
        <dbReference type="Proteomes" id="UP000019222"/>
    </source>
</evidence>
<gene>
    <name evidence="1" type="ORF">B843_08765</name>
</gene>
<dbReference type="HOGENOM" id="CLU_047685_0_0_11"/>
<accession>W5Y9D4</accession>
<dbReference type="eggNOG" id="ENOG5032N1F">
    <property type="taxonomic scope" value="Bacteria"/>
</dbReference>
<protein>
    <recommendedName>
        <fullName evidence="3">YbjN domain-containing protein</fullName>
    </recommendedName>
</protein>
<name>W5Y9D4_9CORY</name>
<dbReference type="AlphaFoldDB" id="W5Y9D4"/>
<dbReference type="STRING" id="1224164.B843_08765"/>
<dbReference type="PATRIC" id="fig|1224164.3.peg.1769"/>
<reference evidence="1 2" key="1">
    <citation type="submission" date="2013-02" db="EMBL/GenBank/DDBJ databases">
        <title>The complete genome sequence of Corynebacterium vitaeruminis DSM 20294.</title>
        <authorList>
            <person name="Ruckert C."/>
            <person name="Albersmeier A."/>
            <person name="Kalinowski J."/>
        </authorList>
    </citation>
    <scope>NUCLEOTIDE SEQUENCE [LARGE SCALE GENOMIC DNA]</scope>
    <source>
        <strain evidence="2">ATCC 10234</strain>
    </source>
</reference>
<organism evidence="1 2">
    <name type="scientific">Corynebacterium vitaeruminis DSM 20294</name>
    <dbReference type="NCBI Taxonomy" id="1224164"/>
    <lineage>
        <taxon>Bacteria</taxon>
        <taxon>Bacillati</taxon>
        <taxon>Actinomycetota</taxon>
        <taxon>Actinomycetes</taxon>
        <taxon>Mycobacteriales</taxon>
        <taxon>Corynebacteriaceae</taxon>
        <taxon>Corynebacterium</taxon>
    </lineage>
</organism>
<dbReference type="RefSeq" id="WP_025253156.1">
    <property type="nucleotide sequence ID" value="NZ_CP004353.1"/>
</dbReference>
<dbReference type="InterPro" id="IPR019660">
    <property type="entry name" value="Put_sensory_transdc_reg_YbjN"/>
</dbReference>
<proteinExistence type="predicted"/>
<keyword evidence="2" id="KW-1185">Reference proteome</keyword>